<sequence length="152" mass="17186">MGEDFAAQNQRISDNIREYGWHCLHVFPTKEGQDKFSYSIGFRESYGAPEVLIFGLEREKAHALLNECAQLLKGGHTIVPGVEDGNVLAGDYKVVFKPVRSDSFGEYLGTALRYYQSKPFSAMIMFLPDRQNRFPWQAGYDDIPAEESLAIV</sequence>
<comment type="caution">
    <text evidence="1">The sequence shown here is derived from an EMBL/GenBank/DDBJ whole genome shotgun (WGS) entry which is preliminary data.</text>
</comment>
<dbReference type="Pfam" id="PF14081">
    <property type="entry name" value="DUF4262"/>
    <property type="match status" value="1"/>
</dbReference>
<name>A0A0R0DQW1_9GAMM</name>
<dbReference type="OrthoDB" id="9793188at2"/>
<protein>
    <recommendedName>
        <fullName evidence="3">DUF4262 domain-containing protein</fullName>
    </recommendedName>
</protein>
<organism evidence="1 2">
    <name type="scientific">Stenotrophomonas daejeonensis</name>
    <dbReference type="NCBI Taxonomy" id="659018"/>
    <lineage>
        <taxon>Bacteria</taxon>
        <taxon>Pseudomonadati</taxon>
        <taxon>Pseudomonadota</taxon>
        <taxon>Gammaproteobacteria</taxon>
        <taxon>Lysobacterales</taxon>
        <taxon>Lysobacteraceae</taxon>
        <taxon>Stenotrophomonas</taxon>
    </lineage>
</organism>
<dbReference type="EMBL" id="LDJP01000110">
    <property type="protein sequence ID" value="KRG80593.1"/>
    <property type="molecule type" value="Genomic_DNA"/>
</dbReference>
<proteinExistence type="predicted"/>
<reference evidence="1 2" key="1">
    <citation type="submission" date="2015-05" db="EMBL/GenBank/DDBJ databases">
        <title>Genome sequencing and analysis of members of genus Stenotrophomonas.</title>
        <authorList>
            <person name="Patil P.P."/>
            <person name="Midha S."/>
            <person name="Patil P.B."/>
        </authorList>
    </citation>
    <scope>NUCLEOTIDE SEQUENCE [LARGE SCALE GENOMIC DNA]</scope>
    <source>
        <strain evidence="1 2">JCM 16244</strain>
    </source>
</reference>
<dbReference type="RefSeq" id="WP_057642076.1">
    <property type="nucleotide sequence ID" value="NZ_LDJP01000110.1"/>
</dbReference>
<dbReference type="InterPro" id="IPR025358">
    <property type="entry name" value="DUF4262"/>
</dbReference>
<dbReference type="Proteomes" id="UP000050940">
    <property type="component" value="Unassembled WGS sequence"/>
</dbReference>
<evidence type="ECO:0000313" key="2">
    <source>
        <dbReference type="Proteomes" id="UP000050940"/>
    </source>
</evidence>
<accession>A0A0R0DQW1</accession>
<evidence type="ECO:0008006" key="3">
    <source>
        <dbReference type="Google" id="ProtNLM"/>
    </source>
</evidence>
<dbReference type="PATRIC" id="fig|659018.3.peg.317"/>
<dbReference type="AlphaFoldDB" id="A0A0R0DQW1"/>
<gene>
    <name evidence="1" type="ORF">ABB34_14455</name>
</gene>
<keyword evidence="2" id="KW-1185">Reference proteome</keyword>
<evidence type="ECO:0000313" key="1">
    <source>
        <dbReference type="EMBL" id="KRG80593.1"/>
    </source>
</evidence>